<evidence type="ECO:0000313" key="2">
    <source>
        <dbReference type="EMBL" id="CAF1529002.1"/>
    </source>
</evidence>
<dbReference type="InterPro" id="IPR013320">
    <property type="entry name" value="ConA-like_dom_sf"/>
</dbReference>
<organism evidence="2 3">
    <name type="scientific">Adineta ricciae</name>
    <name type="common">Rotifer</name>
    <dbReference type="NCBI Taxonomy" id="249248"/>
    <lineage>
        <taxon>Eukaryota</taxon>
        <taxon>Metazoa</taxon>
        <taxon>Spiralia</taxon>
        <taxon>Gnathifera</taxon>
        <taxon>Rotifera</taxon>
        <taxon>Eurotatoria</taxon>
        <taxon>Bdelloidea</taxon>
        <taxon>Adinetida</taxon>
        <taxon>Adinetidae</taxon>
        <taxon>Adineta</taxon>
    </lineage>
</organism>
<dbReference type="Gene3D" id="2.60.120.200">
    <property type="match status" value="2"/>
</dbReference>
<name>A0A815VDE0_ADIRI</name>
<keyword evidence="1" id="KW-0812">Transmembrane</keyword>
<accession>A0A815VDE0</accession>
<keyword evidence="1" id="KW-0472">Membrane</keyword>
<proteinExistence type="predicted"/>
<dbReference type="Pfam" id="PF13385">
    <property type="entry name" value="Laminin_G_3"/>
    <property type="match status" value="2"/>
</dbReference>
<dbReference type="OrthoDB" id="347083at2759"/>
<feature type="transmembrane region" description="Helical" evidence="1">
    <location>
        <begin position="27"/>
        <end position="46"/>
    </location>
</feature>
<comment type="caution">
    <text evidence="2">The sequence shown here is derived from an EMBL/GenBank/DDBJ whole genome shotgun (WGS) entry which is preliminary data.</text>
</comment>
<protein>
    <recommendedName>
        <fullName evidence="4">LamG-like jellyroll fold domain-containing protein</fullName>
    </recommendedName>
</protein>
<dbReference type="Proteomes" id="UP000663852">
    <property type="component" value="Unassembled WGS sequence"/>
</dbReference>
<dbReference type="SUPFAM" id="SSF49899">
    <property type="entry name" value="Concanavalin A-like lectins/glucanases"/>
    <property type="match status" value="2"/>
</dbReference>
<sequence>MNHDNIKIEVPSVRSKTLRERFQKRKIMWISVFSIIAVLIILTIIIPTVTIKKKTKGTTITTGLMTITLETTKLSQITKEPITTEITLETTKLSQITKEPITTGLMTITLETTKLSEITKEPITTEITLETTKLSEITKEPITTGITLETTKLSEITKEPITTLTTTTTTTCLCNSTYTNETWNSTANRLAQWSFDGDYRDQMNNYNATPVNNMSFITTGYVRQGLRFVANTNSMLNIPHIPLVSTSFTIDMWIYITGLSNTLEHGLFGLCSAAASYRCLHLSIRQNDANYYLYFAFYNSDCTGVTSLMLNTWMHAAYVFDFTTLKQMIYLNGVSDTTCTASSYPTSSTTTGVTIGFIPLIATVFGNGTMSYFQGYMDQITVSNRTKSSCEVLEIATLVAHFTFDDGSFLQDSGPNSLDKATTQSTSSIPYGQYGQAIHFTGTTSSFFQVSGFTSLGTTNKPFSISLWIRPMSLQGVLVHVTRQLTGHCGWCIPFLAFTSNGSIFAEIWTGDSLVSVIGPKSAVSTLVWSHIVQTWSLNNGLRLYINNILVASDNISAKPFLASGTVNFITLANVFPGGLLYGHQAISMPYNGSMDDFRVYSRELSANDVNQLYNNSI</sequence>
<reference evidence="2" key="1">
    <citation type="submission" date="2021-02" db="EMBL/GenBank/DDBJ databases">
        <authorList>
            <person name="Nowell W R."/>
        </authorList>
    </citation>
    <scope>NUCLEOTIDE SEQUENCE</scope>
</reference>
<dbReference type="AlphaFoldDB" id="A0A815VDE0"/>
<gene>
    <name evidence="2" type="ORF">EDS130_LOCUS44416</name>
</gene>
<evidence type="ECO:0008006" key="4">
    <source>
        <dbReference type="Google" id="ProtNLM"/>
    </source>
</evidence>
<dbReference type="EMBL" id="CAJNOJ010000854">
    <property type="protein sequence ID" value="CAF1529002.1"/>
    <property type="molecule type" value="Genomic_DNA"/>
</dbReference>
<evidence type="ECO:0000313" key="3">
    <source>
        <dbReference type="Proteomes" id="UP000663852"/>
    </source>
</evidence>
<evidence type="ECO:0000256" key="1">
    <source>
        <dbReference type="SAM" id="Phobius"/>
    </source>
</evidence>
<keyword evidence="1" id="KW-1133">Transmembrane helix</keyword>